<feature type="transmembrane region" description="Helical" evidence="1">
    <location>
        <begin position="79"/>
        <end position="101"/>
    </location>
</feature>
<reference evidence="2" key="1">
    <citation type="submission" date="2023-06" db="EMBL/GenBank/DDBJ databases">
        <authorList>
            <person name="Delattre M."/>
        </authorList>
    </citation>
    <scope>NUCLEOTIDE SEQUENCE</scope>
    <source>
        <strain evidence="2">AF72</strain>
    </source>
</reference>
<sequence>MKLLIKKYPCLTVLHGETSIYAVDMTGNQVSITCIMLLTAMIAIGGQVRVVALIVHSVFVLNEVHNVVSTNTRKMQKRYFLALTLQLLIPGVAFGTPWGCYKKIPRYQQLTEKDYYYSEAGYPTGN</sequence>
<protein>
    <submittedName>
        <fullName evidence="2">Uncharacterized protein</fullName>
    </submittedName>
</protein>
<gene>
    <name evidence="2" type="ORF">MSPICULIGERA_LOCUS11350</name>
</gene>
<proteinExistence type="predicted"/>
<accession>A0AA36CPM9</accession>
<dbReference type="Proteomes" id="UP001177023">
    <property type="component" value="Unassembled WGS sequence"/>
</dbReference>
<name>A0AA36CPM9_9BILA</name>
<organism evidence="2 3">
    <name type="scientific">Mesorhabditis spiculigera</name>
    <dbReference type="NCBI Taxonomy" id="96644"/>
    <lineage>
        <taxon>Eukaryota</taxon>
        <taxon>Metazoa</taxon>
        <taxon>Ecdysozoa</taxon>
        <taxon>Nematoda</taxon>
        <taxon>Chromadorea</taxon>
        <taxon>Rhabditida</taxon>
        <taxon>Rhabditina</taxon>
        <taxon>Rhabditomorpha</taxon>
        <taxon>Rhabditoidea</taxon>
        <taxon>Rhabditidae</taxon>
        <taxon>Mesorhabditinae</taxon>
        <taxon>Mesorhabditis</taxon>
    </lineage>
</organism>
<feature type="transmembrane region" description="Helical" evidence="1">
    <location>
        <begin position="35"/>
        <end position="59"/>
    </location>
</feature>
<keyword evidence="1" id="KW-1133">Transmembrane helix</keyword>
<comment type="caution">
    <text evidence="2">The sequence shown here is derived from an EMBL/GenBank/DDBJ whole genome shotgun (WGS) entry which is preliminary data.</text>
</comment>
<dbReference type="AlphaFoldDB" id="A0AA36CPM9"/>
<evidence type="ECO:0000313" key="3">
    <source>
        <dbReference type="Proteomes" id="UP001177023"/>
    </source>
</evidence>
<evidence type="ECO:0000313" key="2">
    <source>
        <dbReference type="EMBL" id="CAJ0572979.1"/>
    </source>
</evidence>
<keyword evidence="1" id="KW-0472">Membrane</keyword>
<dbReference type="EMBL" id="CATQJA010002610">
    <property type="protein sequence ID" value="CAJ0572979.1"/>
    <property type="molecule type" value="Genomic_DNA"/>
</dbReference>
<evidence type="ECO:0000256" key="1">
    <source>
        <dbReference type="SAM" id="Phobius"/>
    </source>
</evidence>
<keyword evidence="3" id="KW-1185">Reference proteome</keyword>
<keyword evidence="1" id="KW-0812">Transmembrane</keyword>
<feature type="non-terminal residue" evidence="2">
    <location>
        <position position="1"/>
    </location>
</feature>
<dbReference type="Pfam" id="PF10318">
    <property type="entry name" value="7TM_GPCR_Srh"/>
    <property type="match status" value="1"/>
</dbReference>
<dbReference type="InterPro" id="IPR019422">
    <property type="entry name" value="7TM_GPCR_serpentine_rcpt_Srh"/>
</dbReference>